<dbReference type="SUPFAM" id="SSF54593">
    <property type="entry name" value="Glyoxalase/Bleomycin resistance protein/Dihydroxybiphenyl dioxygenase"/>
    <property type="match status" value="1"/>
</dbReference>
<dbReference type="PROSITE" id="PS51819">
    <property type="entry name" value="VOC"/>
    <property type="match status" value="1"/>
</dbReference>
<keyword evidence="1" id="KW-0479">Metal-binding</keyword>
<sequence>MSDPRPAGLSHMTFVVADLDAMEEILIAVLDARKVYDSGQEQVSLSEERFYLVGDEEIWIAVMKGEALASRTYNHIAFKIDEADFDSYRQRIAALGLDIRESRPRVAGEGRSLYFHDRDNHLFELHTGTLSERLARYARGREPDSDIQPMSPSP</sequence>
<dbReference type="Pfam" id="PF00903">
    <property type="entry name" value="Glyoxalase"/>
    <property type="match status" value="1"/>
</dbReference>
<reference evidence="4" key="1">
    <citation type="journal article" date="2019" name="Int. J. Syst. Evol. Microbiol.">
        <title>The Global Catalogue of Microorganisms (GCM) 10K type strain sequencing project: providing services to taxonomists for standard genome sequencing and annotation.</title>
        <authorList>
            <consortium name="The Broad Institute Genomics Platform"/>
            <consortium name="The Broad Institute Genome Sequencing Center for Infectious Disease"/>
            <person name="Wu L."/>
            <person name="Ma J."/>
        </authorList>
    </citation>
    <scope>NUCLEOTIDE SEQUENCE [LARGE SCALE GENOMIC DNA]</scope>
    <source>
        <strain evidence="4">NBRC 112416</strain>
    </source>
</reference>
<feature type="domain" description="VOC" evidence="2">
    <location>
        <begin position="8"/>
        <end position="128"/>
    </location>
</feature>
<evidence type="ECO:0000313" key="4">
    <source>
        <dbReference type="Proteomes" id="UP001156691"/>
    </source>
</evidence>
<dbReference type="RefSeq" id="WP_284342797.1">
    <property type="nucleotide sequence ID" value="NZ_BSNS01000024.1"/>
</dbReference>
<dbReference type="EMBL" id="BSNS01000024">
    <property type="protein sequence ID" value="GLQ57403.1"/>
    <property type="molecule type" value="Genomic_DNA"/>
</dbReference>
<dbReference type="PANTHER" id="PTHR36113:SF6">
    <property type="entry name" value="FOSFOMYCIN RESISTANCE PROTEIN FOSX"/>
    <property type="match status" value="1"/>
</dbReference>
<organism evidence="3 4">
    <name type="scientific">Devosia nitrariae</name>
    <dbReference type="NCBI Taxonomy" id="2071872"/>
    <lineage>
        <taxon>Bacteria</taxon>
        <taxon>Pseudomonadati</taxon>
        <taxon>Pseudomonadota</taxon>
        <taxon>Alphaproteobacteria</taxon>
        <taxon>Hyphomicrobiales</taxon>
        <taxon>Devosiaceae</taxon>
        <taxon>Devosia</taxon>
    </lineage>
</organism>
<dbReference type="PANTHER" id="PTHR36113">
    <property type="entry name" value="LYASE, PUTATIVE-RELATED-RELATED"/>
    <property type="match status" value="1"/>
</dbReference>
<keyword evidence="4" id="KW-1185">Reference proteome</keyword>
<comment type="caution">
    <text evidence="3">The sequence shown here is derived from an EMBL/GenBank/DDBJ whole genome shotgun (WGS) entry which is preliminary data.</text>
</comment>
<gene>
    <name evidence="3" type="ORF">GCM10010862_46620</name>
</gene>
<accession>A0ABQ5WBC6</accession>
<protein>
    <submittedName>
        <fullName evidence="3">FosX/FosE/FosI family fosfomycin resistance thiol transferase</fullName>
    </submittedName>
</protein>
<evidence type="ECO:0000313" key="3">
    <source>
        <dbReference type="EMBL" id="GLQ57403.1"/>
    </source>
</evidence>
<evidence type="ECO:0000256" key="1">
    <source>
        <dbReference type="ARBA" id="ARBA00022723"/>
    </source>
</evidence>
<proteinExistence type="predicted"/>
<dbReference type="InterPro" id="IPR037523">
    <property type="entry name" value="VOC_core"/>
</dbReference>
<dbReference type="InterPro" id="IPR004360">
    <property type="entry name" value="Glyas_Fos-R_dOase_dom"/>
</dbReference>
<dbReference type="Gene3D" id="3.10.180.10">
    <property type="entry name" value="2,3-Dihydroxybiphenyl 1,2-Dioxygenase, domain 1"/>
    <property type="match status" value="1"/>
</dbReference>
<keyword evidence="3" id="KW-0808">Transferase</keyword>
<evidence type="ECO:0000259" key="2">
    <source>
        <dbReference type="PROSITE" id="PS51819"/>
    </source>
</evidence>
<dbReference type="InterPro" id="IPR029068">
    <property type="entry name" value="Glyas_Bleomycin-R_OHBP_Dase"/>
</dbReference>
<dbReference type="InterPro" id="IPR051332">
    <property type="entry name" value="Fosfomycin_Res_Enzymes"/>
</dbReference>
<dbReference type="Proteomes" id="UP001156691">
    <property type="component" value="Unassembled WGS sequence"/>
</dbReference>
<dbReference type="NCBIfam" id="NF000222">
    <property type="entry name" value="FosX"/>
    <property type="match status" value="1"/>
</dbReference>
<dbReference type="GO" id="GO:0016740">
    <property type="term" value="F:transferase activity"/>
    <property type="evidence" value="ECO:0007669"/>
    <property type="project" value="UniProtKB-KW"/>
</dbReference>
<name>A0ABQ5WBC6_9HYPH</name>